<dbReference type="GO" id="GO:0006397">
    <property type="term" value="P:mRNA processing"/>
    <property type="evidence" value="ECO:0007669"/>
    <property type="project" value="UniProtKB-KW"/>
</dbReference>
<accession>A0AAW1SQX2</accession>
<feature type="compositionally biased region" description="Low complexity" evidence="5">
    <location>
        <begin position="283"/>
        <end position="297"/>
    </location>
</feature>
<feature type="compositionally biased region" description="Low complexity" evidence="5">
    <location>
        <begin position="737"/>
        <end position="746"/>
    </location>
</feature>
<evidence type="ECO:0000256" key="5">
    <source>
        <dbReference type="SAM" id="MobiDB-lite"/>
    </source>
</evidence>
<evidence type="ECO:0000256" key="4">
    <source>
        <dbReference type="PROSITE-ProRule" id="PRU00176"/>
    </source>
</evidence>
<dbReference type="Proteomes" id="UP001485043">
    <property type="component" value="Unassembled WGS sequence"/>
</dbReference>
<feature type="region of interest" description="Disordered" evidence="5">
    <location>
        <begin position="1"/>
        <end position="264"/>
    </location>
</feature>
<feature type="compositionally biased region" description="Polar residues" evidence="5">
    <location>
        <begin position="36"/>
        <end position="45"/>
    </location>
</feature>
<name>A0AAW1SQX2_9CHLO</name>
<feature type="compositionally biased region" description="Basic and acidic residues" evidence="5">
    <location>
        <begin position="191"/>
        <end position="204"/>
    </location>
</feature>
<feature type="compositionally biased region" description="Low complexity" evidence="5">
    <location>
        <begin position="757"/>
        <end position="766"/>
    </location>
</feature>
<proteinExistence type="predicted"/>
<feature type="region of interest" description="Disordered" evidence="5">
    <location>
        <begin position="283"/>
        <end position="587"/>
    </location>
</feature>
<dbReference type="SMART" id="SM00361">
    <property type="entry name" value="RRM_1"/>
    <property type="match status" value="2"/>
</dbReference>
<feature type="compositionally biased region" description="Pro residues" evidence="5">
    <location>
        <begin position="747"/>
        <end position="756"/>
    </location>
</feature>
<feature type="compositionally biased region" description="Basic and acidic residues" evidence="5">
    <location>
        <begin position="422"/>
        <end position="433"/>
    </location>
</feature>
<evidence type="ECO:0000313" key="7">
    <source>
        <dbReference type="EMBL" id="KAK9852568.1"/>
    </source>
</evidence>
<dbReference type="InterPro" id="IPR035979">
    <property type="entry name" value="RBD_domain_sf"/>
</dbReference>
<dbReference type="InterPro" id="IPR012677">
    <property type="entry name" value="Nucleotide-bd_a/b_plait_sf"/>
</dbReference>
<dbReference type="AlphaFoldDB" id="A0AAW1SQX2"/>
<feature type="compositionally biased region" description="Low complexity" evidence="5">
    <location>
        <begin position="16"/>
        <end position="33"/>
    </location>
</feature>
<feature type="compositionally biased region" description="Basic and acidic residues" evidence="5">
    <location>
        <begin position="401"/>
        <end position="412"/>
    </location>
</feature>
<dbReference type="SUPFAM" id="SSF54928">
    <property type="entry name" value="RNA-binding domain, RBD"/>
    <property type="match status" value="1"/>
</dbReference>
<evidence type="ECO:0000259" key="6">
    <source>
        <dbReference type="PROSITE" id="PS50102"/>
    </source>
</evidence>
<dbReference type="GO" id="GO:0003723">
    <property type="term" value="F:RNA binding"/>
    <property type="evidence" value="ECO:0007669"/>
    <property type="project" value="UniProtKB-UniRule"/>
</dbReference>
<feature type="domain" description="RRM" evidence="6">
    <location>
        <begin position="842"/>
        <end position="936"/>
    </location>
</feature>
<keyword evidence="3" id="KW-0508">mRNA splicing</keyword>
<feature type="compositionally biased region" description="Basic residues" evidence="5">
    <location>
        <begin position="434"/>
        <end position="466"/>
    </location>
</feature>
<feature type="compositionally biased region" description="Low complexity" evidence="5">
    <location>
        <begin position="324"/>
        <end position="356"/>
    </location>
</feature>
<sequence>MLKGARLAFSRPGIIAGRQPGPSRPSPGSQAGPDSENGQLENAKSASLDMPPRSGANNLDRSAFGPDTDDMPAPGPKPPTPKRERYLPSFSRSPLRPRQPSPTPAPQPQPPTPAPRDPSPDSWQASPEPDRPRRRHRRHRSSKDGSKHKRHRRHRSSRAEPSLSPEPEPQEAHPEQSTRRKQRSSKHRSHERMQDEPLRREHSGYDNFNRRPPQQMMGPPGRERWKQEGYMGDGGPPRAGRAPAPTPPISSQANTARAAPAPAARNVPVAAAPVPAAAPVRPTALDSYSSDDSGLDLPDAEALANGKGMRLPSVSSSDEEDDLVGLLLQRRPTAPSAQPAAAPPAVSAQALQLAAAPLPPTAAPEDQRVRARQPRTYAAHLHEDTSPSAQHQAPRGMQAGRYERPLPPKEQHWNGNPAGDGGEGREGHEDRRERKSRKKQKKEKLKEKLKKHHRREQGKERRRRRGGSADDSPMHVGPSGHKGQPPRDDGKFGRGRYFQHDDRQAEAADNTYSDGYEGPSFFKREERQQRQRRRYESGDERSRSPPRRHRRGRSDSRSPSQDGRASKRRRGSRGRSPSRQPDVASAAIEAAKAAAAAAAQKAVNEQQLQLTRPARRVYVGALPLGTSEVELIQVFTHVMGASGGINHALGAGPVVTSCYMNMEKRFAFVEFRSIEEATNALALDGVSFRGEQLKVRRPADYNPTAPGLLSQPSNQPILASAISAATQPTATGHASLMPPSAFSQAPSPAPMPPMGPGTPATAGGLPLQSTAQPTTGLGGVAPNLPQQNGLGATHSAGAGQLPGGTGPNDVSMSSRQQVPTSETNPSAAAAGEGPAVTRTLSNVLRLANMVTRHELADEEEYDDIVDDIREEIEDKYGTLRSVIVPKPAPGGPTEDPPGVGLVFVDFQEQAAARKAQSVLNGRMFADRTVQASFFDQAAFDAQELG</sequence>
<feature type="compositionally biased region" description="Low complexity" evidence="5">
    <location>
        <begin position="87"/>
        <end position="96"/>
    </location>
</feature>
<evidence type="ECO:0000313" key="8">
    <source>
        <dbReference type="Proteomes" id="UP001485043"/>
    </source>
</evidence>
<reference evidence="7 8" key="1">
    <citation type="journal article" date="2024" name="Nat. Commun.">
        <title>Phylogenomics reveals the evolutionary origins of lichenization in chlorophyte algae.</title>
        <authorList>
            <person name="Puginier C."/>
            <person name="Libourel C."/>
            <person name="Otte J."/>
            <person name="Skaloud P."/>
            <person name="Haon M."/>
            <person name="Grisel S."/>
            <person name="Petersen M."/>
            <person name="Berrin J.G."/>
            <person name="Delaux P.M."/>
            <person name="Dal Grande F."/>
            <person name="Keller J."/>
        </authorList>
    </citation>
    <scope>NUCLEOTIDE SEQUENCE [LARGE SCALE GENOMIC DNA]</scope>
    <source>
        <strain evidence="7 8">SAG 2523</strain>
    </source>
</reference>
<dbReference type="CDD" id="cd12232">
    <property type="entry name" value="RRM3_U2AF65"/>
    <property type="match status" value="1"/>
</dbReference>
<dbReference type="InterPro" id="IPR000504">
    <property type="entry name" value="RRM_dom"/>
</dbReference>
<dbReference type="InterPro" id="IPR003954">
    <property type="entry name" value="RRM_euk-type"/>
</dbReference>
<dbReference type="CDD" id="cd12230">
    <property type="entry name" value="RRM1_U2AF65"/>
    <property type="match status" value="1"/>
</dbReference>
<feature type="compositionally biased region" description="Basic residues" evidence="5">
    <location>
        <begin position="179"/>
        <end position="190"/>
    </location>
</feature>
<protein>
    <recommendedName>
        <fullName evidence="6">RRM domain-containing protein</fullName>
    </recommendedName>
</protein>
<dbReference type="PANTHER" id="PTHR23139">
    <property type="entry name" value="RNA-BINDING PROTEIN"/>
    <property type="match status" value="1"/>
</dbReference>
<keyword evidence="1" id="KW-0507">mRNA processing</keyword>
<feature type="compositionally biased region" description="Pro residues" evidence="5">
    <location>
        <begin position="97"/>
        <end position="117"/>
    </location>
</feature>
<dbReference type="Pfam" id="PF00076">
    <property type="entry name" value="RRM_1"/>
    <property type="match status" value="1"/>
</dbReference>
<dbReference type="FunFam" id="3.30.70.330:FF:000097">
    <property type="entry name" value="U2 snRNP auxiliary factor large subunit"/>
    <property type="match status" value="1"/>
</dbReference>
<dbReference type="Gene3D" id="3.30.70.330">
    <property type="match status" value="2"/>
</dbReference>
<feature type="compositionally biased region" description="Low complexity" evidence="5">
    <location>
        <begin position="574"/>
        <end position="587"/>
    </location>
</feature>
<comment type="caution">
    <text evidence="7">The sequence shown here is derived from an EMBL/GenBank/DDBJ whole genome shotgun (WGS) entry which is preliminary data.</text>
</comment>
<feature type="compositionally biased region" description="Polar residues" evidence="5">
    <location>
        <begin position="808"/>
        <end position="826"/>
    </location>
</feature>
<dbReference type="SMART" id="SM00360">
    <property type="entry name" value="RRM"/>
    <property type="match status" value="2"/>
</dbReference>
<gene>
    <name evidence="7" type="ORF">WJX84_003127</name>
</gene>
<feature type="compositionally biased region" description="Basic and acidic residues" evidence="5">
    <location>
        <begin position="485"/>
        <end position="506"/>
    </location>
</feature>
<evidence type="ECO:0000256" key="2">
    <source>
        <dbReference type="ARBA" id="ARBA00022884"/>
    </source>
</evidence>
<feature type="region of interest" description="Disordered" evidence="5">
    <location>
        <begin position="730"/>
        <end position="834"/>
    </location>
</feature>
<feature type="compositionally biased region" description="Low complexity" evidence="5">
    <location>
        <begin position="253"/>
        <end position="264"/>
    </location>
</feature>
<evidence type="ECO:0000256" key="3">
    <source>
        <dbReference type="ARBA" id="ARBA00023187"/>
    </source>
</evidence>
<feature type="compositionally biased region" description="Basic and acidic residues" evidence="5">
    <location>
        <begin position="522"/>
        <end position="543"/>
    </location>
</feature>
<dbReference type="PROSITE" id="PS50102">
    <property type="entry name" value="RRM"/>
    <property type="match status" value="2"/>
</dbReference>
<evidence type="ECO:0000256" key="1">
    <source>
        <dbReference type="ARBA" id="ARBA00022664"/>
    </source>
</evidence>
<feature type="domain" description="RRM" evidence="6">
    <location>
        <begin position="615"/>
        <end position="700"/>
    </location>
</feature>
<keyword evidence="2 4" id="KW-0694">RNA-binding</keyword>
<dbReference type="GO" id="GO:0008380">
    <property type="term" value="P:RNA splicing"/>
    <property type="evidence" value="ECO:0007669"/>
    <property type="project" value="UniProtKB-KW"/>
</dbReference>
<dbReference type="EMBL" id="JALJOV010001187">
    <property type="protein sequence ID" value="KAK9852568.1"/>
    <property type="molecule type" value="Genomic_DNA"/>
</dbReference>
<keyword evidence="8" id="KW-1185">Reference proteome</keyword>
<feature type="compositionally biased region" description="Basic residues" evidence="5">
    <location>
        <begin position="132"/>
        <end position="156"/>
    </location>
</feature>
<organism evidence="7 8">
    <name type="scientific">Apatococcus fuscideae</name>
    <dbReference type="NCBI Taxonomy" id="2026836"/>
    <lineage>
        <taxon>Eukaryota</taxon>
        <taxon>Viridiplantae</taxon>
        <taxon>Chlorophyta</taxon>
        <taxon>core chlorophytes</taxon>
        <taxon>Trebouxiophyceae</taxon>
        <taxon>Chlorellales</taxon>
        <taxon>Chlorellaceae</taxon>
        <taxon>Apatococcus</taxon>
    </lineage>
</organism>